<name>A0A5P0YLZ4_9ACTN</name>
<dbReference type="EMBL" id="VJYK02000037">
    <property type="protein sequence ID" value="MQS01363.1"/>
    <property type="molecule type" value="Genomic_DNA"/>
</dbReference>
<feature type="compositionally biased region" description="Basic and acidic residues" evidence="1">
    <location>
        <begin position="343"/>
        <end position="355"/>
    </location>
</feature>
<evidence type="ECO:0000256" key="1">
    <source>
        <dbReference type="SAM" id="MobiDB-lite"/>
    </source>
</evidence>
<dbReference type="InterPro" id="IPR001646">
    <property type="entry name" value="5peptide_repeat"/>
</dbReference>
<dbReference type="Proteomes" id="UP000525686">
    <property type="component" value="Unassembled WGS sequence"/>
</dbReference>
<dbReference type="Gene3D" id="2.160.20.80">
    <property type="entry name" value="E3 ubiquitin-protein ligase SopA"/>
    <property type="match status" value="1"/>
</dbReference>
<reference evidence="2" key="3">
    <citation type="journal article" name="Syst. Appl. Microbiol.">
        <title>Streptomyces alkaliterrae sp. nov., isolated from an alkaline soil, and emended descriptions of Streptomyces alkaliphilus, Streptomyces calidiresistens and Streptomyces durbertensis.</title>
        <authorList>
            <person name="Swiecimska M."/>
            <person name="Golinska P."/>
            <person name="Nouioui I."/>
            <person name="Wypij M."/>
            <person name="Rai M."/>
            <person name="Sangal V."/>
            <person name="Goodfellow M."/>
        </authorList>
    </citation>
    <scope>NUCLEOTIDE SEQUENCE</scope>
    <source>
        <strain evidence="2">OF3</strain>
        <strain evidence="3">OF8</strain>
    </source>
</reference>
<evidence type="ECO:0000313" key="7">
    <source>
        <dbReference type="Proteomes" id="UP000525686"/>
    </source>
</evidence>
<keyword evidence="5" id="KW-1185">Reference proteome</keyword>
<protein>
    <submittedName>
        <fullName evidence="4">Pentapeptide repeat-containing protein</fullName>
    </submittedName>
</protein>
<dbReference type="EMBL" id="JABJXA010000009">
    <property type="protein sequence ID" value="MBB1257751.1"/>
    <property type="molecule type" value="Genomic_DNA"/>
</dbReference>
<dbReference type="Pfam" id="PF00805">
    <property type="entry name" value="Pentapeptide"/>
    <property type="match status" value="1"/>
</dbReference>
<evidence type="ECO:0000313" key="3">
    <source>
        <dbReference type="EMBL" id="MBB1257751.1"/>
    </source>
</evidence>
<accession>A0A5P0YLZ4</accession>
<dbReference type="Proteomes" id="UP000320857">
    <property type="component" value="Unassembled WGS sequence"/>
</dbReference>
<organism evidence="4 5">
    <name type="scientific">Streptomyces alkaliterrae</name>
    <dbReference type="NCBI Taxonomy" id="2213162"/>
    <lineage>
        <taxon>Bacteria</taxon>
        <taxon>Bacillati</taxon>
        <taxon>Actinomycetota</taxon>
        <taxon>Actinomycetes</taxon>
        <taxon>Kitasatosporales</taxon>
        <taxon>Streptomycetaceae</taxon>
        <taxon>Streptomyces</taxon>
    </lineage>
</organism>
<proteinExistence type="predicted"/>
<sequence length="385" mass="41353">MAGDQAHLPGRRDCLTTLWCRSLPRAATAPQALRDGTNNTGARRAAEGYAHRSRYQRSPALFGARSVTSETEGRAALRADCAQCFGLCCVALPFSSGAGFAVDKPAGKPCGNLRADFGCGIHVRLRENGYPGCTTFDCFGAGQQVSQSTFGGRDWRESPAEASAMFDAFGVMRQLHEMLWYLDEALAHPAVHSLHTELARLRTEITALTWSELETLTSCDLPALRDRANGLLTDVGALVRSRTASGGALAAGPDRRHADLIGARLRGADLRGANLRGAYLIAADLRGADLRDAELLGADLRDARLDGADLSTALFLTQPQAGAALGDRATLLPASLLRPAHWDAAENRGDSDDQGQRQPRRGARRRSDGARRSEQSTGRHRGRRS</sequence>
<dbReference type="InterPro" id="IPR051082">
    <property type="entry name" value="Pentapeptide-BTB/POZ_domain"/>
</dbReference>
<dbReference type="PANTHER" id="PTHR14136:SF17">
    <property type="entry name" value="BTB_POZ DOMAIN-CONTAINING PROTEIN KCTD9"/>
    <property type="match status" value="1"/>
</dbReference>
<dbReference type="SUPFAM" id="SSF141571">
    <property type="entry name" value="Pentapeptide repeat-like"/>
    <property type="match status" value="1"/>
</dbReference>
<dbReference type="OrthoDB" id="154708at2"/>
<dbReference type="AlphaFoldDB" id="A0A5P0YLZ4"/>
<feature type="compositionally biased region" description="Basic and acidic residues" evidence="1">
    <location>
        <begin position="365"/>
        <end position="374"/>
    </location>
</feature>
<dbReference type="Proteomes" id="UP000517765">
    <property type="component" value="Unassembled WGS sequence"/>
</dbReference>
<evidence type="ECO:0000313" key="6">
    <source>
        <dbReference type="Proteomes" id="UP000517765"/>
    </source>
</evidence>
<gene>
    <name evidence="4" type="ORF">FNX44_005625</name>
    <name evidence="2" type="ORF">H3146_11685</name>
    <name evidence="3" type="ORF">H3147_02755</name>
</gene>
<dbReference type="PANTHER" id="PTHR14136">
    <property type="entry name" value="BTB_POZ DOMAIN-CONTAINING PROTEIN KCTD9"/>
    <property type="match status" value="1"/>
</dbReference>
<evidence type="ECO:0000313" key="4">
    <source>
        <dbReference type="EMBL" id="MQS01363.1"/>
    </source>
</evidence>
<reference evidence="4 5" key="1">
    <citation type="submission" date="2019-10" db="EMBL/GenBank/DDBJ databases">
        <title>Streptomyces sp. nov., a novel actinobacterium isolated from alkaline environment.</title>
        <authorList>
            <person name="Golinska P."/>
        </authorList>
    </citation>
    <scope>NUCLEOTIDE SEQUENCE [LARGE SCALE GENOMIC DNA]</scope>
    <source>
        <strain evidence="4 5">OF1</strain>
    </source>
</reference>
<reference evidence="6 7" key="2">
    <citation type="submission" date="2020-05" db="EMBL/GenBank/DDBJ databases">
        <title>Classification of alakaliphilic streptomycetes isolated from an alkaline soil next to Lonar Crater, India and a proposal for the recognition of Streptomyces alkaliterrae sp. nov.</title>
        <authorList>
            <person name="Golinska P."/>
        </authorList>
    </citation>
    <scope>NUCLEOTIDE SEQUENCE [LARGE SCALE GENOMIC DNA]</scope>
    <source>
        <strain evidence="7">OF3</strain>
        <strain evidence="6">OF8</strain>
    </source>
</reference>
<evidence type="ECO:0000313" key="2">
    <source>
        <dbReference type="EMBL" id="MBB1254023.1"/>
    </source>
</evidence>
<feature type="region of interest" description="Disordered" evidence="1">
    <location>
        <begin position="343"/>
        <end position="385"/>
    </location>
</feature>
<dbReference type="EMBL" id="JABJWZ010000083">
    <property type="protein sequence ID" value="MBB1254023.1"/>
    <property type="molecule type" value="Genomic_DNA"/>
</dbReference>
<evidence type="ECO:0000313" key="5">
    <source>
        <dbReference type="Proteomes" id="UP000320857"/>
    </source>
</evidence>
<comment type="caution">
    <text evidence="4">The sequence shown here is derived from an EMBL/GenBank/DDBJ whole genome shotgun (WGS) entry which is preliminary data.</text>
</comment>